<name>A0A158Q4Z6_DRAME</name>
<proteinExistence type="predicted"/>
<organism evidence="3 5">
    <name type="scientific">Dracunculus medinensis</name>
    <name type="common">Guinea worm</name>
    <dbReference type="NCBI Taxonomy" id="318479"/>
    <lineage>
        <taxon>Eukaryota</taxon>
        <taxon>Metazoa</taxon>
        <taxon>Ecdysozoa</taxon>
        <taxon>Nematoda</taxon>
        <taxon>Chromadorea</taxon>
        <taxon>Rhabditida</taxon>
        <taxon>Spirurina</taxon>
        <taxon>Dracunculoidea</taxon>
        <taxon>Dracunculidae</taxon>
        <taxon>Dracunculus</taxon>
    </lineage>
</organism>
<dbReference type="Proteomes" id="UP000038040">
    <property type="component" value="Unplaced"/>
</dbReference>
<dbReference type="AlphaFoldDB" id="A0A158Q4Z6"/>
<reference evidence="5" key="1">
    <citation type="submission" date="2016-04" db="UniProtKB">
        <authorList>
            <consortium name="WormBaseParasite"/>
        </authorList>
    </citation>
    <scope>IDENTIFICATION</scope>
</reference>
<dbReference type="EMBL" id="UYYG01000012">
    <property type="protein sequence ID" value="VDN51085.1"/>
    <property type="molecule type" value="Genomic_DNA"/>
</dbReference>
<dbReference type="Proteomes" id="UP000274756">
    <property type="component" value="Unassembled WGS sequence"/>
</dbReference>
<feature type="compositionally biased region" description="Polar residues" evidence="1">
    <location>
        <begin position="256"/>
        <end position="266"/>
    </location>
</feature>
<evidence type="ECO:0000256" key="1">
    <source>
        <dbReference type="SAM" id="MobiDB-lite"/>
    </source>
</evidence>
<dbReference type="WBParaSite" id="DME_0000611901-mRNA-1">
    <property type="protein sequence ID" value="DME_0000611901-mRNA-1"/>
    <property type="gene ID" value="DME_0000611901"/>
</dbReference>
<feature type="region of interest" description="Disordered" evidence="1">
    <location>
        <begin position="256"/>
        <end position="290"/>
    </location>
</feature>
<evidence type="ECO:0000313" key="4">
    <source>
        <dbReference type="Proteomes" id="UP000274756"/>
    </source>
</evidence>
<sequence>MYTLNKINRSIVKAYPQKRIPGFSWGISGSALFSITVHLSLKGSSTTGVSLRSSLAYNFYDIKCKIMNGKRAPKSFLRKGSGLAGQIMKRINYPMLTKANIQRRLQSSVTVDDGITRTDSHSDIKNYCRLVSKIWNNNENRYSVDEFHFIGLSAIGENGVNSNSIRTTPILIQQNERTNRPLTSGTTDSGFRDDERGSVFLSPDSNVDNNVSNALCIVDVSRTISGNSSTSVSTGAGSQSIPLCIVDLSDINKSQETVVSNKQSNEGNRKLDANSRSVVQNRHTGDSTIEFEQIEKQFDIDAAFSKSFSDISSRGTDGAASRHWRQIFQEFKNDKTPSSTSSSSDKSEISPQIHEYENGQKLRQLKLHDSKDGEFSPIRESARPAFQSDSHMIQRCGSSNDHISARFNAAKINHLNRPHPLLLGKSADEELAVHREKEMRIQNKQSKYTQVSQNDVRFGQYSTHTSLVHSLAMQLRDLIAHVDITAEENRLKMKESGLDPFVLHYLHFVTTISIKDCIISVYKVYTLGCLYTL</sequence>
<dbReference type="STRING" id="318479.A0A158Q4Z6"/>
<gene>
    <name evidence="2" type="ORF">DME_LOCUS1058</name>
</gene>
<evidence type="ECO:0000313" key="2">
    <source>
        <dbReference type="EMBL" id="VDN51085.1"/>
    </source>
</evidence>
<keyword evidence="4" id="KW-1185">Reference proteome</keyword>
<feature type="region of interest" description="Disordered" evidence="1">
    <location>
        <begin position="330"/>
        <end position="359"/>
    </location>
</feature>
<evidence type="ECO:0000313" key="3">
    <source>
        <dbReference type="Proteomes" id="UP000038040"/>
    </source>
</evidence>
<evidence type="ECO:0000313" key="5">
    <source>
        <dbReference type="WBParaSite" id="DME_0000611901-mRNA-1"/>
    </source>
</evidence>
<protein>
    <submittedName>
        <fullName evidence="5">GIT domain-containing protein</fullName>
    </submittedName>
</protein>
<reference evidence="2 4" key="2">
    <citation type="submission" date="2018-11" db="EMBL/GenBank/DDBJ databases">
        <authorList>
            <consortium name="Pathogen Informatics"/>
        </authorList>
    </citation>
    <scope>NUCLEOTIDE SEQUENCE [LARGE SCALE GENOMIC DNA]</scope>
</reference>
<accession>A0A158Q4Z6</accession>